<gene>
    <name evidence="4" type="ORF">GTU67_05940</name>
</gene>
<keyword evidence="5" id="KW-1185">Reference proteome</keyword>
<keyword evidence="2" id="KW-0732">Signal</keyword>
<dbReference type="InterPro" id="IPR005586">
    <property type="entry name" value="ABC_trans_aux"/>
</dbReference>
<comment type="caution">
    <text evidence="4">The sequence shown here is derived from an EMBL/GenBank/DDBJ whole genome shotgun (WGS) entry which is preliminary data.</text>
</comment>
<dbReference type="Proteomes" id="UP000545386">
    <property type="component" value="Unassembled WGS sequence"/>
</dbReference>
<organism evidence="4 5">
    <name type="scientific">Pusillimonas minor</name>
    <dbReference type="NCBI Taxonomy" id="2697024"/>
    <lineage>
        <taxon>Bacteria</taxon>
        <taxon>Pseudomonadati</taxon>
        <taxon>Pseudomonadota</taxon>
        <taxon>Betaproteobacteria</taxon>
        <taxon>Burkholderiales</taxon>
        <taxon>Alcaligenaceae</taxon>
        <taxon>Pusillimonas</taxon>
    </lineage>
</organism>
<dbReference type="AlphaFoldDB" id="A0A842HMC2"/>
<feature type="chain" id="PRO_5032733776" evidence="2">
    <location>
        <begin position="22"/>
        <end position="242"/>
    </location>
</feature>
<dbReference type="Pfam" id="PF03886">
    <property type="entry name" value="ABC_trans_aux"/>
    <property type="match status" value="1"/>
</dbReference>
<proteinExistence type="predicted"/>
<dbReference type="RefSeq" id="WP_185779186.1">
    <property type="nucleotide sequence ID" value="NZ_JACJUU010000003.1"/>
</dbReference>
<evidence type="ECO:0000259" key="3">
    <source>
        <dbReference type="Pfam" id="PF03886"/>
    </source>
</evidence>
<name>A0A842HMC2_9BURK</name>
<evidence type="ECO:0000256" key="1">
    <source>
        <dbReference type="SAM" id="MobiDB-lite"/>
    </source>
</evidence>
<evidence type="ECO:0000313" key="5">
    <source>
        <dbReference type="Proteomes" id="UP000545386"/>
    </source>
</evidence>
<feature type="domain" description="ABC-type transport auxiliary lipoprotein component" evidence="3">
    <location>
        <begin position="68"/>
        <end position="219"/>
    </location>
</feature>
<feature type="compositionally biased region" description="Low complexity" evidence="1">
    <location>
        <begin position="45"/>
        <end position="61"/>
    </location>
</feature>
<evidence type="ECO:0000256" key="2">
    <source>
        <dbReference type="SAM" id="SignalP"/>
    </source>
</evidence>
<feature type="region of interest" description="Disordered" evidence="1">
    <location>
        <begin position="45"/>
        <end position="68"/>
    </location>
</feature>
<dbReference type="EMBL" id="JACJUU010000003">
    <property type="protein sequence ID" value="MBC2769457.1"/>
    <property type="molecule type" value="Genomic_DNA"/>
</dbReference>
<reference evidence="4 5" key="1">
    <citation type="submission" date="2020-08" db="EMBL/GenBank/DDBJ databases">
        <title>Paraeoetvoesia sp. YC-7-48 draft genome sequence.</title>
        <authorList>
            <person name="Yao L."/>
        </authorList>
    </citation>
    <scope>NUCLEOTIDE SEQUENCE [LARGE SCALE GENOMIC DNA]</scope>
    <source>
        <strain evidence="5">YC-7-48</strain>
    </source>
</reference>
<sequence>MKRNRFLPLFFMSIATGLLTACSVLPEQAPVTVYQLPLPASNASSQNSAAANPASGVGAASKSSLISPNPSRTEFASIRINTPAASPTLNGTRILVSQAPYQVMAFQGVRWYDAAPRIVRNHVSQALKNGQQWQAVTTDDANVSSRYQLGGELHAFQVDAASNPRRVLVHIDATLVDTFDNKVIASQSFAISKPVPDAGFDSVIATFGEATRQLGLDIARWAAQSVAMRAPAQADATPGRRH</sequence>
<protein>
    <submittedName>
        <fullName evidence="4">Membrane integrity-associated transporter subunit PqiC</fullName>
    </submittedName>
</protein>
<dbReference type="PROSITE" id="PS51257">
    <property type="entry name" value="PROKAR_LIPOPROTEIN"/>
    <property type="match status" value="1"/>
</dbReference>
<evidence type="ECO:0000313" key="4">
    <source>
        <dbReference type="EMBL" id="MBC2769457.1"/>
    </source>
</evidence>
<dbReference type="SUPFAM" id="SSF159594">
    <property type="entry name" value="XCC0632-like"/>
    <property type="match status" value="1"/>
</dbReference>
<feature type="signal peptide" evidence="2">
    <location>
        <begin position="1"/>
        <end position="21"/>
    </location>
</feature>
<dbReference type="Gene3D" id="3.40.50.10610">
    <property type="entry name" value="ABC-type transport auxiliary lipoprotein component"/>
    <property type="match status" value="1"/>
</dbReference>
<accession>A0A842HMC2</accession>